<dbReference type="SUPFAM" id="SSF56112">
    <property type="entry name" value="Protein kinase-like (PK-like)"/>
    <property type="match status" value="1"/>
</dbReference>
<dbReference type="GO" id="GO:0005524">
    <property type="term" value="F:ATP binding"/>
    <property type="evidence" value="ECO:0007669"/>
    <property type="project" value="UniProtKB-KW"/>
</dbReference>
<keyword evidence="7" id="KW-0418">Kinase</keyword>
<evidence type="ECO:0000313" key="11">
    <source>
        <dbReference type="EMBL" id="KAK9873162.1"/>
    </source>
</evidence>
<dbReference type="EMBL" id="JARQZJ010000016">
    <property type="protein sequence ID" value="KAK9873162.1"/>
    <property type="molecule type" value="Genomic_DNA"/>
</dbReference>
<keyword evidence="12" id="KW-1185">Reference proteome</keyword>
<dbReference type="InterPro" id="IPR000719">
    <property type="entry name" value="Prot_kinase_dom"/>
</dbReference>
<dbReference type="Gene3D" id="3.10.20.90">
    <property type="entry name" value="Phosphatidylinositol 3-kinase Catalytic Subunit, Chain A, domain 1"/>
    <property type="match status" value="1"/>
</dbReference>
<dbReference type="PANTHER" id="PTHR22969">
    <property type="entry name" value="IKB KINASE"/>
    <property type="match status" value="1"/>
</dbReference>
<dbReference type="PROSITE" id="PS50011">
    <property type="entry name" value="PROTEIN_KINASE_DOM"/>
    <property type="match status" value="1"/>
</dbReference>
<dbReference type="GO" id="GO:0033209">
    <property type="term" value="P:tumor necrosis factor-mediated signaling pathway"/>
    <property type="evidence" value="ECO:0007669"/>
    <property type="project" value="TreeGrafter"/>
</dbReference>
<dbReference type="EC" id="2.7.11.10" evidence="2"/>
<organism evidence="11 12">
    <name type="scientific">Henosepilachna vigintioctopunctata</name>
    <dbReference type="NCBI Taxonomy" id="420089"/>
    <lineage>
        <taxon>Eukaryota</taxon>
        <taxon>Metazoa</taxon>
        <taxon>Ecdysozoa</taxon>
        <taxon>Arthropoda</taxon>
        <taxon>Hexapoda</taxon>
        <taxon>Insecta</taxon>
        <taxon>Pterygota</taxon>
        <taxon>Neoptera</taxon>
        <taxon>Endopterygota</taxon>
        <taxon>Coleoptera</taxon>
        <taxon>Polyphaga</taxon>
        <taxon>Cucujiformia</taxon>
        <taxon>Coccinelloidea</taxon>
        <taxon>Coccinellidae</taxon>
        <taxon>Epilachninae</taxon>
        <taxon>Epilachnini</taxon>
        <taxon>Henosepilachna</taxon>
    </lineage>
</organism>
<comment type="caution">
    <text evidence="11">The sequence shown here is derived from an EMBL/GenBank/DDBJ whole genome shotgun (WGS) entry which is preliminary data.</text>
</comment>
<evidence type="ECO:0000256" key="2">
    <source>
        <dbReference type="ARBA" id="ARBA00012442"/>
    </source>
</evidence>
<keyword evidence="5" id="KW-0808">Transferase</keyword>
<keyword evidence="4" id="KW-0723">Serine/threonine-protein kinase</keyword>
<evidence type="ECO:0000256" key="5">
    <source>
        <dbReference type="ARBA" id="ARBA00022679"/>
    </source>
</evidence>
<evidence type="ECO:0000256" key="8">
    <source>
        <dbReference type="ARBA" id="ARBA00022840"/>
    </source>
</evidence>
<keyword evidence="6" id="KW-0547">Nucleotide-binding</keyword>
<gene>
    <name evidence="11" type="ORF">WA026_021395</name>
</gene>
<feature type="domain" description="Protein kinase" evidence="10">
    <location>
        <begin position="10"/>
        <end position="302"/>
    </location>
</feature>
<evidence type="ECO:0000259" key="10">
    <source>
        <dbReference type="PROSITE" id="PS50011"/>
    </source>
</evidence>
<comment type="subcellular location">
    <subcellularLocation>
        <location evidence="1">Cytoplasm</location>
    </subcellularLocation>
</comment>
<dbReference type="InterPro" id="IPR051180">
    <property type="entry name" value="IKK"/>
</dbReference>
<evidence type="ECO:0000313" key="12">
    <source>
        <dbReference type="Proteomes" id="UP001431783"/>
    </source>
</evidence>
<dbReference type="GO" id="GO:0008384">
    <property type="term" value="F:IkappaB kinase activity"/>
    <property type="evidence" value="ECO:0007669"/>
    <property type="project" value="UniProtKB-EC"/>
</dbReference>
<evidence type="ECO:0000256" key="1">
    <source>
        <dbReference type="ARBA" id="ARBA00004496"/>
    </source>
</evidence>
<evidence type="ECO:0000256" key="7">
    <source>
        <dbReference type="ARBA" id="ARBA00022777"/>
    </source>
</evidence>
<protein>
    <recommendedName>
        <fullName evidence="2">IkappaB kinase</fullName>
        <ecNumber evidence="2">2.7.11.10</ecNumber>
    </recommendedName>
</protein>
<sequence>MEEPREIGKWKKISVLGSGGFGTVVLWRCSTTDESVAVKKCRIQCQNSLTSKQKERWRNEVKILKELDHPNVIKYKPLPLDFENELNKYNPTGLPLLSMEYCQKGNLRHILTQPTNLRGLSEETVKDVLRDISGAVSYLHSQNITHRDIKPDNIVLHDCPSARDGVIYKLIDLGYAKELGDATVSFVGTLYYLAPEIFANRRYDASVDYWSLGVLAFEIICGVLPFSAVTSPVERFNWIKKKGPNDICVYISNHGNLEYSSELFKENHISSCLKEHIEVWLRRVLHFNPRMRSCPVPNSPGVFDHLACILKKKILRVFSVYKYEFYSYEFDSFTRLSSVKLWIARDTNITEKDQLLLGNVQFNTCDDQTLLIDCLAEEKYEIFVFRKTSLFNKDRHHLPRRVKIMFEKATELFNWRELKAIYSDAIYYISQDILHATSFSEAMDLHLKHLRYQVTRIQQNGSTSRQRLLNLLLKLRPLNQAIKGQNLGSKDIELARRLLELYSSIEKCQNNEYHLAVNIKKWTIKVDAIREMYSQLDIVKLPKLQEALKEAIHLLHTTANNADNNNNLSVIDMSKIVCHVMKLKDKLLTDKNLQVFVNYLGKATNHLESLLSWMRSFDSHIESLSVFFNRVESDAYSTLRNTSESNANMVSLGTDPKVENAVKRSEILNARIEQQLNEGLGRFQKFCDDVRSCLSDMTATASM</sequence>
<dbReference type="Gene3D" id="1.10.510.10">
    <property type="entry name" value="Transferase(Phosphotransferase) domain 1"/>
    <property type="match status" value="1"/>
</dbReference>
<accession>A0AAW1TNQ7</accession>
<evidence type="ECO:0000256" key="6">
    <source>
        <dbReference type="ARBA" id="ARBA00022741"/>
    </source>
</evidence>
<dbReference type="Pfam" id="PF00069">
    <property type="entry name" value="Pkinase"/>
    <property type="match status" value="1"/>
</dbReference>
<proteinExistence type="predicted"/>
<evidence type="ECO:0000256" key="3">
    <source>
        <dbReference type="ARBA" id="ARBA00022490"/>
    </source>
</evidence>
<dbReference type="GO" id="GO:0008385">
    <property type="term" value="C:IkappaB kinase complex"/>
    <property type="evidence" value="ECO:0007669"/>
    <property type="project" value="TreeGrafter"/>
</dbReference>
<evidence type="ECO:0000256" key="9">
    <source>
        <dbReference type="ARBA" id="ARBA00048789"/>
    </source>
</evidence>
<reference evidence="11 12" key="1">
    <citation type="submission" date="2023-03" db="EMBL/GenBank/DDBJ databases">
        <title>Genome insight into feeding habits of ladybird beetles.</title>
        <authorList>
            <person name="Li H.-S."/>
            <person name="Huang Y.-H."/>
            <person name="Pang H."/>
        </authorList>
    </citation>
    <scope>NUCLEOTIDE SEQUENCE [LARGE SCALE GENOMIC DNA]</scope>
    <source>
        <strain evidence="11">SYSU_2023b</strain>
        <tissue evidence="11">Whole body</tissue>
    </source>
</reference>
<evidence type="ECO:0000256" key="4">
    <source>
        <dbReference type="ARBA" id="ARBA00022527"/>
    </source>
</evidence>
<dbReference type="PROSITE" id="PS00108">
    <property type="entry name" value="PROTEIN_KINASE_ST"/>
    <property type="match status" value="1"/>
</dbReference>
<dbReference type="InterPro" id="IPR011009">
    <property type="entry name" value="Kinase-like_dom_sf"/>
</dbReference>
<dbReference type="AlphaFoldDB" id="A0AAW1TNQ7"/>
<dbReference type="InterPro" id="IPR008271">
    <property type="entry name" value="Ser/Thr_kinase_AS"/>
</dbReference>
<name>A0AAW1TNQ7_9CUCU</name>
<keyword evidence="3" id="KW-0963">Cytoplasm</keyword>
<comment type="catalytic activity">
    <reaction evidence="9">
        <text>L-seryl-[I-kappa-B protein] + ATP = O-phospho-L-seryl-[I-kappa-B protein] + ADP + H(+)</text>
        <dbReference type="Rhea" id="RHEA:19073"/>
        <dbReference type="Rhea" id="RHEA-COMP:13698"/>
        <dbReference type="Rhea" id="RHEA-COMP:13699"/>
        <dbReference type="ChEBI" id="CHEBI:15378"/>
        <dbReference type="ChEBI" id="CHEBI:29999"/>
        <dbReference type="ChEBI" id="CHEBI:30616"/>
        <dbReference type="ChEBI" id="CHEBI:83421"/>
        <dbReference type="ChEBI" id="CHEBI:456216"/>
        <dbReference type="EC" id="2.7.11.10"/>
    </reaction>
</comment>
<dbReference type="GO" id="GO:0045944">
    <property type="term" value="P:positive regulation of transcription by RNA polymerase II"/>
    <property type="evidence" value="ECO:0007669"/>
    <property type="project" value="TreeGrafter"/>
</dbReference>
<dbReference type="SMART" id="SM00220">
    <property type="entry name" value="S_TKc"/>
    <property type="match status" value="1"/>
</dbReference>
<dbReference type="PANTHER" id="PTHR22969:SF17">
    <property type="entry name" value="INHIBITOR OF NUCLEAR FACTOR KAPPA-B KINASE SUBUNIT BETA"/>
    <property type="match status" value="1"/>
</dbReference>
<dbReference type="Proteomes" id="UP001431783">
    <property type="component" value="Unassembled WGS sequence"/>
</dbReference>
<keyword evidence="8" id="KW-0067">ATP-binding</keyword>